<keyword evidence="1" id="KW-0812">Transmembrane</keyword>
<feature type="transmembrane region" description="Helical" evidence="1">
    <location>
        <begin position="211"/>
        <end position="232"/>
    </location>
</feature>
<feature type="domain" description="CAAX prenyl protease 2/Lysostaphin resistance protein A-like" evidence="2">
    <location>
        <begin position="156"/>
        <end position="252"/>
    </location>
</feature>
<feature type="transmembrane region" description="Helical" evidence="1">
    <location>
        <begin position="239"/>
        <end position="263"/>
    </location>
</feature>
<evidence type="ECO:0000259" key="2">
    <source>
        <dbReference type="Pfam" id="PF02517"/>
    </source>
</evidence>
<dbReference type="GO" id="GO:0080120">
    <property type="term" value="P:CAAX-box protein maturation"/>
    <property type="evidence" value="ECO:0007669"/>
    <property type="project" value="UniProtKB-ARBA"/>
</dbReference>
<proteinExistence type="predicted"/>
<feature type="transmembrane region" description="Helical" evidence="1">
    <location>
        <begin position="49"/>
        <end position="69"/>
    </location>
</feature>
<gene>
    <name evidence="3" type="ORF">MNBD_ALPHA06-935</name>
</gene>
<feature type="transmembrane region" description="Helical" evidence="1">
    <location>
        <begin position="185"/>
        <end position="205"/>
    </location>
</feature>
<evidence type="ECO:0000313" key="3">
    <source>
        <dbReference type="EMBL" id="VAV97867.1"/>
    </source>
</evidence>
<dbReference type="InterPro" id="IPR042150">
    <property type="entry name" value="MmRce1-like"/>
</dbReference>
<reference evidence="3" key="1">
    <citation type="submission" date="2018-06" db="EMBL/GenBank/DDBJ databases">
        <authorList>
            <person name="Zhirakovskaya E."/>
        </authorList>
    </citation>
    <scope>NUCLEOTIDE SEQUENCE</scope>
</reference>
<accession>A0A3B0RZL9</accession>
<dbReference type="PANTHER" id="PTHR35797:SF1">
    <property type="entry name" value="PROTEASE"/>
    <property type="match status" value="1"/>
</dbReference>
<dbReference type="Pfam" id="PF02517">
    <property type="entry name" value="Rce1-like"/>
    <property type="match status" value="1"/>
</dbReference>
<organism evidence="3">
    <name type="scientific">hydrothermal vent metagenome</name>
    <dbReference type="NCBI Taxonomy" id="652676"/>
    <lineage>
        <taxon>unclassified sequences</taxon>
        <taxon>metagenomes</taxon>
        <taxon>ecological metagenomes</taxon>
    </lineage>
</organism>
<feature type="transmembrane region" description="Helical" evidence="1">
    <location>
        <begin position="89"/>
        <end position="108"/>
    </location>
</feature>
<dbReference type="GO" id="GO:0004175">
    <property type="term" value="F:endopeptidase activity"/>
    <property type="evidence" value="ECO:0007669"/>
    <property type="project" value="UniProtKB-ARBA"/>
</dbReference>
<feature type="transmembrane region" description="Helical" evidence="1">
    <location>
        <begin position="143"/>
        <end position="164"/>
    </location>
</feature>
<dbReference type="InterPro" id="IPR003675">
    <property type="entry name" value="Rce1/LyrA-like_dom"/>
</dbReference>
<name>A0A3B0RZL9_9ZZZZ</name>
<protein>
    <recommendedName>
        <fullName evidence="2">CAAX prenyl protease 2/Lysostaphin resistance protein A-like domain-containing protein</fullName>
    </recommendedName>
</protein>
<evidence type="ECO:0000256" key="1">
    <source>
        <dbReference type="SAM" id="Phobius"/>
    </source>
</evidence>
<dbReference type="EMBL" id="UOEE01000251">
    <property type="protein sequence ID" value="VAV97867.1"/>
    <property type="molecule type" value="Genomic_DNA"/>
</dbReference>
<keyword evidence="1" id="KW-1133">Transmembrane helix</keyword>
<keyword evidence="1" id="KW-0472">Membrane</keyword>
<dbReference type="PANTHER" id="PTHR35797">
    <property type="entry name" value="PROTEASE-RELATED"/>
    <property type="match status" value="1"/>
</dbReference>
<sequence>MTDTQITAKPPTQRNQQIGLFIILCFGFSWSIAALLWRTGGLASPFGPTLIFVYMWGPAFAALLCTWLFDRNRWQQALGFTSWPRWSWVLAIAVAVILVAGSTMISLLGPEVSWVGLQAGFAQVLAEQGVSKDKLPMPLEQLVWLQIGIGLPVGILINGVLLLSEELGWRGWLYDRWRVLGFWRGNLAIGFVWGVWHAPIIAMGHNYPGQPVSGIFLMIGFCLLLAPIIGWFREVGRSVFAASIFHGSINALAGIGLMVIAIPDMPWRGLVGIGGFVMLAIVCAILWALRRRQIARL</sequence>
<feature type="transmembrane region" description="Helical" evidence="1">
    <location>
        <begin position="18"/>
        <end position="37"/>
    </location>
</feature>
<feature type="transmembrane region" description="Helical" evidence="1">
    <location>
        <begin position="269"/>
        <end position="289"/>
    </location>
</feature>
<dbReference type="AlphaFoldDB" id="A0A3B0RZL9"/>